<dbReference type="Proteomes" id="UP000199663">
    <property type="component" value="Unassembled WGS sequence"/>
</dbReference>
<sequence>MSETMTLVLNHRQIQQKITRMAFEIYERNVAEQGVIFAGISGMGYILAGLLAEKLREISPLNVKVVEILLEKDAVVQGKVSLSDEISFDDKCLILVDDVLNTGKTLAYSLKPFLESPIKKIEIAVLVNRSHKLFPVTPDYAGLELSTTLSEHITVDLSSDQFSVHLH</sequence>
<dbReference type="SUPFAM" id="SSF53271">
    <property type="entry name" value="PRTase-like"/>
    <property type="match status" value="1"/>
</dbReference>
<name>A0A1H3M474_9BACT</name>
<keyword evidence="2" id="KW-0808">Transferase</keyword>
<dbReference type="CDD" id="cd06223">
    <property type="entry name" value="PRTases_typeI"/>
    <property type="match status" value="1"/>
</dbReference>
<accession>A0A1H3M474</accession>
<evidence type="ECO:0000259" key="1">
    <source>
        <dbReference type="Pfam" id="PF00156"/>
    </source>
</evidence>
<dbReference type="GO" id="GO:0016757">
    <property type="term" value="F:glycosyltransferase activity"/>
    <property type="evidence" value="ECO:0007669"/>
    <property type="project" value="UniProtKB-KW"/>
</dbReference>
<dbReference type="PANTHER" id="PTHR11608:SF0">
    <property type="entry name" value="BIFUNCTIONAL PROTEIN PYRR"/>
    <property type="match status" value="1"/>
</dbReference>
<dbReference type="InterPro" id="IPR000836">
    <property type="entry name" value="PRTase_dom"/>
</dbReference>
<dbReference type="Pfam" id="PF00156">
    <property type="entry name" value="Pribosyltran"/>
    <property type="match status" value="1"/>
</dbReference>
<dbReference type="InterPro" id="IPR029057">
    <property type="entry name" value="PRTase-like"/>
</dbReference>
<evidence type="ECO:0000313" key="3">
    <source>
        <dbReference type="Proteomes" id="UP000199663"/>
    </source>
</evidence>
<dbReference type="RefSeq" id="WP_019596755.1">
    <property type="nucleotide sequence ID" value="NZ_FNQC01000002.1"/>
</dbReference>
<dbReference type="InterPro" id="IPR050137">
    <property type="entry name" value="PyrR_bifunctional"/>
</dbReference>
<dbReference type="EMBL" id="FNQC01000002">
    <property type="protein sequence ID" value="SDY71511.1"/>
    <property type="molecule type" value="Genomic_DNA"/>
</dbReference>
<gene>
    <name evidence="2" type="ORF">SAMN05444412_102341</name>
</gene>
<keyword evidence="2" id="KW-0328">Glycosyltransferase</keyword>
<reference evidence="2 3" key="1">
    <citation type="submission" date="2016-10" db="EMBL/GenBank/DDBJ databases">
        <authorList>
            <person name="Varghese N."/>
            <person name="Submissions S."/>
        </authorList>
    </citation>
    <scope>NUCLEOTIDE SEQUENCE [LARGE SCALE GENOMIC DNA]</scope>
    <source>
        <strain evidence="2 3">DSM 17997</strain>
    </source>
</reference>
<keyword evidence="3" id="KW-1185">Reference proteome</keyword>
<dbReference type="PANTHER" id="PTHR11608">
    <property type="entry name" value="BIFUNCTIONAL PROTEIN PYRR"/>
    <property type="match status" value="1"/>
</dbReference>
<comment type="caution">
    <text evidence="2">The sequence shown here is derived from an EMBL/GenBank/DDBJ whole genome shotgun (WGS) entry which is preliminary data.</text>
</comment>
<feature type="domain" description="Phosphoribosyltransferase" evidence="1">
    <location>
        <begin position="8"/>
        <end position="155"/>
    </location>
</feature>
<protein>
    <submittedName>
        <fullName evidence="2">Pyrimidine operon attenuation protein / uracil phosphoribosyltransferase</fullName>
    </submittedName>
</protein>
<organism evidence="2 3">
    <name type="scientific">Rhodonellum ikkaensis</name>
    <dbReference type="NCBI Taxonomy" id="336829"/>
    <lineage>
        <taxon>Bacteria</taxon>
        <taxon>Pseudomonadati</taxon>
        <taxon>Bacteroidota</taxon>
        <taxon>Cytophagia</taxon>
        <taxon>Cytophagales</taxon>
        <taxon>Cytophagaceae</taxon>
        <taxon>Rhodonellum</taxon>
    </lineage>
</organism>
<proteinExistence type="predicted"/>
<evidence type="ECO:0000313" key="2">
    <source>
        <dbReference type="EMBL" id="SDY71511.1"/>
    </source>
</evidence>
<dbReference type="Gene3D" id="3.40.50.2020">
    <property type="match status" value="1"/>
</dbReference>